<gene>
    <name evidence="1" type="ORF">LX16_2655</name>
</gene>
<dbReference type="GO" id="GO:0016757">
    <property type="term" value="F:glycosyltransferase activity"/>
    <property type="evidence" value="ECO:0007669"/>
    <property type="project" value="UniProtKB-KW"/>
</dbReference>
<evidence type="ECO:0000313" key="2">
    <source>
        <dbReference type="Proteomes" id="UP000321617"/>
    </source>
</evidence>
<proteinExistence type="predicted"/>
<dbReference type="CDD" id="cd06223">
    <property type="entry name" value="PRTases_typeI"/>
    <property type="match status" value="1"/>
</dbReference>
<dbReference type="EMBL" id="VLLL01000006">
    <property type="protein sequence ID" value="TWJ11917.1"/>
    <property type="molecule type" value="Genomic_DNA"/>
</dbReference>
<reference evidence="1 2" key="1">
    <citation type="journal article" date="2013" name="Stand. Genomic Sci.">
        <title>Genomic Encyclopedia of Type Strains, Phase I: The one thousand microbial genomes (KMG-I) project.</title>
        <authorList>
            <person name="Kyrpides N.C."/>
            <person name="Woyke T."/>
            <person name="Eisen J.A."/>
            <person name="Garrity G."/>
            <person name="Lilburn T.G."/>
            <person name="Beck B.J."/>
            <person name="Whitman W.B."/>
            <person name="Hugenholtz P."/>
            <person name="Klenk H.P."/>
        </authorList>
    </citation>
    <scope>NUCLEOTIDE SEQUENCE [LARGE SCALE GENOMIC DNA]</scope>
    <source>
        <strain evidence="1 2">DSM 45044</strain>
    </source>
</reference>
<dbReference type="SUPFAM" id="SSF53271">
    <property type="entry name" value="PRTase-like"/>
    <property type="match status" value="1"/>
</dbReference>
<name>A0A562V273_9ACTN</name>
<sequence>MRLPVTADSAVEVLAAATRWDGDRLATLAWWTDARLLSRLGAALADLHRGEPPTLVAGVQSSGYLLAPLVANVFGVGMLGVQKLPQPDGRIMLATVAGRPDASDRVLLVDDVVETGAQAAAVKDLVEATGARWSGVAAMVSYGDFPELGVWSLADVDSLRPAG</sequence>
<evidence type="ECO:0000313" key="1">
    <source>
        <dbReference type="EMBL" id="TWJ11917.1"/>
    </source>
</evidence>
<keyword evidence="1" id="KW-0808">Transferase</keyword>
<dbReference type="Proteomes" id="UP000321617">
    <property type="component" value="Unassembled WGS sequence"/>
</dbReference>
<dbReference type="InterPro" id="IPR029057">
    <property type="entry name" value="PRTase-like"/>
</dbReference>
<protein>
    <submittedName>
        <fullName evidence="1">Adenine phosphoribosyltransferase</fullName>
    </submittedName>
</protein>
<dbReference type="InterPro" id="IPR000836">
    <property type="entry name" value="PRTase_dom"/>
</dbReference>
<keyword evidence="2" id="KW-1185">Reference proteome</keyword>
<organism evidence="1 2">
    <name type="scientific">Stackebrandtia albiflava</name>
    <dbReference type="NCBI Taxonomy" id="406432"/>
    <lineage>
        <taxon>Bacteria</taxon>
        <taxon>Bacillati</taxon>
        <taxon>Actinomycetota</taxon>
        <taxon>Actinomycetes</taxon>
        <taxon>Glycomycetales</taxon>
        <taxon>Glycomycetaceae</taxon>
        <taxon>Stackebrandtia</taxon>
    </lineage>
</organism>
<dbReference type="AlphaFoldDB" id="A0A562V273"/>
<keyword evidence="1" id="KW-0328">Glycosyltransferase</keyword>
<dbReference type="Gene3D" id="3.40.50.2020">
    <property type="match status" value="1"/>
</dbReference>
<accession>A0A562V273</accession>
<comment type="caution">
    <text evidence="1">The sequence shown here is derived from an EMBL/GenBank/DDBJ whole genome shotgun (WGS) entry which is preliminary data.</text>
</comment>